<protein>
    <submittedName>
        <fullName evidence="1">Uncharacterized protein</fullName>
    </submittedName>
</protein>
<keyword evidence="2" id="KW-1185">Reference proteome</keyword>
<dbReference type="RefSeq" id="WP_175440513.1">
    <property type="nucleotide sequence ID" value="NZ_BMMJ01000009.1"/>
</dbReference>
<evidence type="ECO:0000313" key="2">
    <source>
        <dbReference type="Proteomes" id="UP000198937"/>
    </source>
</evidence>
<gene>
    <name evidence="1" type="ORF">GA0070617_2674</name>
</gene>
<dbReference type="EMBL" id="FMIA01000002">
    <property type="protein sequence ID" value="SCL54471.1"/>
    <property type="molecule type" value="Genomic_DNA"/>
</dbReference>
<organism evidence="1 2">
    <name type="scientific">Micromonospora yangpuensis</name>
    <dbReference type="NCBI Taxonomy" id="683228"/>
    <lineage>
        <taxon>Bacteria</taxon>
        <taxon>Bacillati</taxon>
        <taxon>Actinomycetota</taxon>
        <taxon>Actinomycetes</taxon>
        <taxon>Micromonosporales</taxon>
        <taxon>Micromonosporaceae</taxon>
        <taxon>Micromonospora</taxon>
    </lineage>
</organism>
<reference evidence="1 2" key="1">
    <citation type="submission" date="2016-06" db="EMBL/GenBank/DDBJ databases">
        <authorList>
            <person name="Kjaerup R.B."/>
            <person name="Dalgaard T.S."/>
            <person name="Juul-Madsen H.R."/>
        </authorList>
    </citation>
    <scope>NUCLEOTIDE SEQUENCE [LARGE SCALE GENOMIC DNA]</scope>
    <source>
        <strain evidence="1 2">DSM 45577</strain>
    </source>
</reference>
<accession>A0A1C6UKH5</accession>
<name>A0A1C6UKH5_9ACTN</name>
<dbReference type="Proteomes" id="UP000198937">
    <property type="component" value="Unassembled WGS sequence"/>
</dbReference>
<dbReference type="AlphaFoldDB" id="A0A1C6UKH5"/>
<evidence type="ECO:0000313" key="1">
    <source>
        <dbReference type="EMBL" id="SCL54471.1"/>
    </source>
</evidence>
<sequence>MSEDREAQVGVALHRIVELFGAICAAPDDLDLAREADSALAELNRLLTA</sequence>
<proteinExistence type="predicted"/>